<protein>
    <submittedName>
        <fullName evidence="1">Uncharacterized protein</fullName>
    </submittedName>
</protein>
<dbReference type="EMBL" id="CP092423">
    <property type="protein sequence ID" value="ULP40477.1"/>
    <property type="molecule type" value="Genomic_DNA"/>
</dbReference>
<sequence>MYRGDDLRNFGFRRLFGLLDFVDLLISLFGQGGQIVLEAHHAVIGRAIRVFLSAILIGNLARSDLTLAESISKIVDRITLLLGKRTGPSIAQHLSKIDKIRFDLSAIQPAVR</sequence>
<evidence type="ECO:0000313" key="1">
    <source>
        <dbReference type="EMBL" id="ULP40477.1"/>
    </source>
</evidence>
<dbReference type="Proteomes" id="UP001055171">
    <property type="component" value="Chromosome"/>
</dbReference>
<dbReference type="RefSeq" id="WP_239720015.1">
    <property type="nucleotide sequence ID" value="NZ_CP092423.2"/>
</dbReference>
<name>A0ABY3ULJ3_MYCLN</name>
<accession>A0ABY3ULJ3</accession>
<gene>
    <name evidence="1" type="ORF">MJO58_15860</name>
</gene>
<evidence type="ECO:0000313" key="2">
    <source>
        <dbReference type="Proteomes" id="UP001055171"/>
    </source>
</evidence>
<reference evidence="1" key="1">
    <citation type="submission" date="2022-08" db="EMBL/GenBank/DDBJ databases">
        <title>Complete genome sequence of 14 non-tuberculosis mycobacteria type-strains.</title>
        <authorList>
            <person name="Igarashi Y."/>
            <person name="Osugi A."/>
            <person name="Mitarai S."/>
        </authorList>
    </citation>
    <scope>NUCLEOTIDE SEQUENCE</scope>
    <source>
        <strain evidence="1">ATCC 51985</strain>
    </source>
</reference>
<keyword evidence="2" id="KW-1185">Reference proteome</keyword>
<proteinExistence type="predicted"/>
<organism evidence="1 2">
    <name type="scientific">Mycobacterium lentiflavum</name>
    <dbReference type="NCBI Taxonomy" id="141349"/>
    <lineage>
        <taxon>Bacteria</taxon>
        <taxon>Bacillati</taxon>
        <taxon>Actinomycetota</taxon>
        <taxon>Actinomycetes</taxon>
        <taxon>Mycobacteriales</taxon>
        <taxon>Mycobacteriaceae</taxon>
        <taxon>Mycobacterium</taxon>
        <taxon>Mycobacterium simiae complex</taxon>
    </lineage>
</organism>